<dbReference type="InterPro" id="IPR001965">
    <property type="entry name" value="Znf_PHD"/>
</dbReference>
<dbReference type="PROSITE" id="PS50016">
    <property type="entry name" value="ZF_PHD_2"/>
    <property type="match status" value="1"/>
</dbReference>
<evidence type="ECO:0000313" key="12">
    <source>
        <dbReference type="EnsemblMetazoa" id="XP_038046330.1"/>
    </source>
</evidence>
<evidence type="ECO:0000256" key="1">
    <source>
        <dbReference type="ARBA" id="ARBA00004123"/>
    </source>
</evidence>
<dbReference type="Proteomes" id="UP000887568">
    <property type="component" value="Unplaced"/>
</dbReference>
<dbReference type="GO" id="GO:0008270">
    <property type="term" value="F:zinc ion binding"/>
    <property type="evidence" value="ECO:0007669"/>
    <property type="project" value="UniProtKB-KW"/>
</dbReference>
<keyword evidence="7" id="KW-0156">Chromatin regulator</keyword>
<evidence type="ECO:0000256" key="3">
    <source>
        <dbReference type="ARBA" id="ARBA00022723"/>
    </source>
</evidence>
<dbReference type="FunFam" id="3.90.980.20:FF:000001">
    <property type="entry name" value="metal-response element-binding transcription factor 2 isoform X1"/>
    <property type="match status" value="1"/>
</dbReference>
<dbReference type="PANTHER" id="PTHR12628:SF21">
    <property type="entry name" value="PHD-TYPE DOMAIN-CONTAINING PROTEIN"/>
    <property type="match status" value="1"/>
</dbReference>
<keyword evidence="8" id="KW-0539">Nucleus</keyword>
<organism evidence="12 13">
    <name type="scientific">Patiria miniata</name>
    <name type="common">Bat star</name>
    <name type="synonym">Asterina miniata</name>
    <dbReference type="NCBI Taxonomy" id="46514"/>
    <lineage>
        <taxon>Eukaryota</taxon>
        <taxon>Metazoa</taxon>
        <taxon>Echinodermata</taxon>
        <taxon>Eleutherozoa</taxon>
        <taxon>Asterozoa</taxon>
        <taxon>Asteroidea</taxon>
        <taxon>Valvatacea</taxon>
        <taxon>Valvatida</taxon>
        <taxon>Asterinidae</taxon>
        <taxon>Patiria</taxon>
    </lineage>
</organism>
<dbReference type="SMART" id="SM00333">
    <property type="entry name" value="TUDOR"/>
    <property type="match status" value="1"/>
</dbReference>
<accession>A0A913Z6A2</accession>
<dbReference type="InterPro" id="IPR019786">
    <property type="entry name" value="Zinc_finger_PHD-type_CS"/>
</dbReference>
<dbReference type="CDD" id="cd15578">
    <property type="entry name" value="PHD1_MTF2"/>
    <property type="match status" value="1"/>
</dbReference>
<dbReference type="AlphaFoldDB" id="A0A913Z6A2"/>
<reference evidence="12" key="1">
    <citation type="submission" date="2022-11" db="UniProtKB">
        <authorList>
            <consortium name="EnsemblMetazoa"/>
        </authorList>
    </citation>
    <scope>IDENTIFICATION</scope>
</reference>
<sequence length="699" mass="77888">MEKSPARKNQPKHETVMDPSQPQGATVNKADHKLIIENNNLLSETKLTSPTSETGGDETMQHSKPGNLAEPQRTSLDGEDAGTKEDPQTHSEKGRETEGAGCSSRGQDIPDKDCEFVPGLDVLARWNDGLFYLGIVSKVIPHQKKCLVIFEDSSEHWVLFKHLQKGRTPNSEITCCVCEGDQSEPPNEIVICDRCGLGYHQLCHQPVIDSFKLLCPDESWHCRQCVFVNSAKVGGALKKGPAAKVFQEMKQSLPYKLENLHWDSAHKTNTEQCYCYCGGPGEWYLKMLRCCRCMQWFHEACVQCLEMPMLYGDGFYIFVCSVCNSGPEYLKRLPLKWQDLVQLVLYNLTLMHRKKYYDFEEEIIPFLTEQWYNLQVSHLGATTRSEKQERIMEALHSSKVKFACGKEVKKKQNIWGLRIRKPPVPPTIILPAIGQITDEVMNDLKMTGRKIVTFIPVESNSPVPLKPAKRKRKNVAETPEELEMRSINARKMFEQAIKDGVHKPAYSPNQSYTGYSGGVMSLEDLTPVAEGQSVLDTIRPFETICAGSTGVPVPVSFSQHSSVASSGDTGSDYSAVTIPAGASSGDSESLGNSGMTRHRKHGSWKRKRKLPSPRKEAGPTSPKSPAKSASQPSSRGENSEKSTTRLNGAVSMSELKRSMSNHYGAEGRLACGEKYQLLGRRVTPDGKIQYLIQWEGVTP</sequence>
<dbReference type="Pfam" id="PF18104">
    <property type="entry name" value="Tudor_2"/>
    <property type="match status" value="1"/>
</dbReference>
<dbReference type="OrthoDB" id="10033786at2759"/>
<dbReference type="GO" id="GO:0045814">
    <property type="term" value="P:negative regulation of gene expression, epigenetic"/>
    <property type="evidence" value="ECO:0007669"/>
    <property type="project" value="TreeGrafter"/>
</dbReference>
<evidence type="ECO:0000256" key="9">
    <source>
        <dbReference type="PROSITE-ProRule" id="PRU00146"/>
    </source>
</evidence>
<evidence type="ECO:0000256" key="5">
    <source>
        <dbReference type="ARBA" id="ARBA00022771"/>
    </source>
</evidence>
<feature type="compositionally biased region" description="Polar residues" evidence="10">
    <location>
        <begin position="584"/>
        <end position="595"/>
    </location>
</feature>
<comment type="similarity">
    <text evidence="2">Belongs to the Polycomblike family.</text>
</comment>
<protein>
    <recommendedName>
        <fullName evidence="11">PHD-type domain-containing protein</fullName>
    </recommendedName>
</protein>
<feature type="domain" description="PHD-type" evidence="11">
    <location>
        <begin position="172"/>
        <end position="228"/>
    </location>
</feature>
<dbReference type="GO" id="GO:0003677">
    <property type="term" value="F:DNA binding"/>
    <property type="evidence" value="ECO:0007669"/>
    <property type="project" value="TreeGrafter"/>
</dbReference>
<dbReference type="OMA" id="CPDESWH"/>
<feature type="compositionally biased region" description="Polar residues" evidence="10">
    <location>
        <begin position="37"/>
        <end position="54"/>
    </location>
</feature>
<dbReference type="PROSITE" id="PS01359">
    <property type="entry name" value="ZF_PHD_1"/>
    <property type="match status" value="1"/>
</dbReference>
<feature type="compositionally biased region" description="Low complexity" evidence="10">
    <location>
        <begin position="621"/>
        <end position="634"/>
    </location>
</feature>
<dbReference type="GeneID" id="119720637"/>
<dbReference type="InterPro" id="IPR011011">
    <property type="entry name" value="Znf_FYVE_PHD"/>
</dbReference>
<evidence type="ECO:0000256" key="10">
    <source>
        <dbReference type="SAM" id="MobiDB-lite"/>
    </source>
</evidence>
<evidence type="ECO:0000256" key="7">
    <source>
        <dbReference type="ARBA" id="ARBA00022853"/>
    </source>
</evidence>
<dbReference type="GO" id="GO:0005634">
    <property type="term" value="C:nucleus"/>
    <property type="evidence" value="ECO:0007669"/>
    <property type="project" value="UniProtKB-SubCell"/>
</dbReference>
<feature type="compositionally biased region" description="Basic residues" evidence="10">
    <location>
        <begin position="596"/>
        <end position="612"/>
    </location>
</feature>
<dbReference type="InterPro" id="IPR025894">
    <property type="entry name" value="Mtf2_C_dom"/>
</dbReference>
<evidence type="ECO:0000256" key="8">
    <source>
        <dbReference type="ARBA" id="ARBA00023242"/>
    </source>
</evidence>
<dbReference type="Pfam" id="PF14061">
    <property type="entry name" value="Mtf2_C"/>
    <property type="match status" value="1"/>
</dbReference>
<dbReference type="Pfam" id="PF00628">
    <property type="entry name" value="PHD"/>
    <property type="match status" value="1"/>
</dbReference>
<feature type="compositionally biased region" description="Basic and acidic residues" evidence="10">
    <location>
        <begin position="1"/>
        <end position="16"/>
    </location>
</feature>
<dbReference type="Gene3D" id="3.90.980.20">
    <property type="match status" value="1"/>
</dbReference>
<dbReference type="InterPro" id="IPR042014">
    <property type="entry name" value="MTF2_PHD1"/>
</dbReference>
<proteinExistence type="inferred from homology"/>
<dbReference type="SUPFAM" id="SSF63748">
    <property type="entry name" value="Tudor/PWWP/MBT"/>
    <property type="match status" value="1"/>
</dbReference>
<evidence type="ECO:0000259" key="11">
    <source>
        <dbReference type="PROSITE" id="PS50016"/>
    </source>
</evidence>
<dbReference type="GO" id="GO:0003682">
    <property type="term" value="F:chromatin binding"/>
    <property type="evidence" value="ECO:0007669"/>
    <property type="project" value="TreeGrafter"/>
</dbReference>
<evidence type="ECO:0000256" key="6">
    <source>
        <dbReference type="ARBA" id="ARBA00022833"/>
    </source>
</evidence>
<keyword evidence="5 9" id="KW-0863">Zinc-finger</keyword>
<dbReference type="PANTHER" id="PTHR12628">
    <property type="entry name" value="POLYCOMB-LIKE TRANSCRIPTION FACTOR"/>
    <property type="match status" value="1"/>
</dbReference>
<dbReference type="InterPro" id="IPR042015">
    <property type="entry name" value="MTF2_PHD2"/>
</dbReference>
<keyword evidence="4" id="KW-0677">Repeat</keyword>
<evidence type="ECO:0000256" key="4">
    <source>
        <dbReference type="ARBA" id="ARBA00022737"/>
    </source>
</evidence>
<dbReference type="Gene3D" id="2.30.30.140">
    <property type="match status" value="1"/>
</dbReference>
<feature type="region of interest" description="Disordered" evidence="10">
    <location>
        <begin position="1"/>
        <end position="106"/>
    </location>
</feature>
<keyword evidence="13" id="KW-1185">Reference proteome</keyword>
<dbReference type="RefSeq" id="XP_038046330.1">
    <property type="nucleotide sequence ID" value="XM_038190402.1"/>
</dbReference>
<evidence type="ECO:0000313" key="13">
    <source>
        <dbReference type="Proteomes" id="UP000887568"/>
    </source>
</evidence>
<dbReference type="InterPro" id="IPR013083">
    <property type="entry name" value="Znf_RING/FYVE/PHD"/>
</dbReference>
<keyword evidence="6" id="KW-0862">Zinc</keyword>
<feature type="compositionally biased region" description="Basic and acidic residues" evidence="10">
    <location>
        <begin position="81"/>
        <end position="98"/>
    </location>
</feature>
<dbReference type="InterPro" id="IPR002999">
    <property type="entry name" value="Tudor"/>
</dbReference>
<dbReference type="Gene3D" id="3.30.40.10">
    <property type="entry name" value="Zinc/RING finger domain, C3HC4 (zinc finger)"/>
    <property type="match status" value="1"/>
</dbReference>
<dbReference type="InterPro" id="IPR040477">
    <property type="entry name" value="KDM4-like_Tudor"/>
</dbReference>
<dbReference type="InterPro" id="IPR019787">
    <property type="entry name" value="Znf_PHD-finger"/>
</dbReference>
<dbReference type="CDD" id="cd20385">
    <property type="entry name" value="Tudor_PCL"/>
    <property type="match status" value="1"/>
</dbReference>
<dbReference type="EnsemblMetazoa" id="XM_038190402.1">
    <property type="protein sequence ID" value="XP_038046330.1"/>
    <property type="gene ID" value="LOC119720637"/>
</dbReference>
<dbReference type="CDD" id="cd15580">
    <property type="entry name" value="PHD2_MTF2"/>
    <property type="match status" value="1"/>
</dbReference>
<evidence type="ECO:0000256" key="2">
    <source>
        <dbReference type="ARBA" id="ARBA00008084"/>
    </source>
</evidence>
<name>A0A913Z6A2_PATMI</name>
<dbReference type="SMART" id="SM00249">
    <property type="entry name" value="PHD"/>
    <property type="match status" value="2"/>
</dbReference>
<keyword evidence="3" id="KW-0479">Metal-binding</keyword>
<dbReference type="SUPFAM" id="SSF57903">
    <property type="entry name" value="FYVE/PHD zinc finger"/>
    <property type="match status" value="2"/>
</dbReference>
<feature type="region of interest" description="Disordered" evidence="10">
    <location>
        <begin position="558"/>
        <end position="651"/>
    </location>
</feature>
<comment type="subcellular location">
    <subcellularLocation>
        <location evidence="1">Nucleus</location>
    </subcellularLocation>
</comment>